<sequence length="59" mass="6619">MEPTLYKVSTAMKMLDVCRATIYRMFARGELERVNIGQRATRVTAASIERAIAAGKKKD</sequence>
<dbReference type="Pfam" id="PF12728">
    <property type="entry name" value="HTH_17"/>
    <property type="match status" value="1"/>
</dbReference>
<dbReference type="EMBL" id="CP051685">
    <property type="protein sequence ID" value="QJE00658.1"/>
    <property type="molecule type" value="Genomic_DNA"/>
</dbReference>
<evidence type="ECO:0000259" key="1">
    <source>
        <dbReference type="Pfam" id="PF12728"/>
    </source>
</evidence>
<name>A0A7Z2ZSM6_9BURK</name>
<evidence type="ECO:0000313" key="2">
    <source>
        <dbReference type="EMBL" id="QJE00658.1"/>
    </source>
</evidence>
<dbReference type="InterPro" id="IPR041657">
    <property type="entry name" value="HTH_17"/>
</dbReference>
<dbReference type="Proteomes" id="UP000502415">
    <property type="component" value="Chromosome"/>
</dbReference>
<organism evidence="2 3">
    <name type="scientific">Massilia forsythiae</name>
    <dbReference type="NCBI Taxonomy" id="2728020"/>
    <lineage>
        <taxon>Bacteria</taxon>
        <taxon>Pseudomonadati</taxon>
        <taxon>Pseudomonadota</taxon>
        <taxon>Betaproteobacteria</taxon>
        <taxon>Burkholderiales</taxon>
        <taxon>Oxalobacteraceae</taxon>
        <taxon>Telluria group</taxon>
        <taxon>Massilia</taxon>
    </lineage>
</organism>
<proteinExistence type="predicted"/>
<keyword evidence="3" id="KW-1185">Reference proteome</keyword>
<dbReference type="KEGG" id="mfy:HH212_12030"/>
<reference evidence="2 3" key="1">
    <citation type="submission" date="2020-04" db="EMBL/GenBank/DDBJ databases">
        <title>Genome sequencing of novel species.</title>
        <authorList>
            <person name="Heo J."/>
            <person name="Kim S.-J."/>
            <person name="Kim J.-S."/>
            <person name="Hong S.-B."/>
            <person name="Kwon S.-W."/>
        </authorList>
    </citation>
    <scope>NUCLEOTIDE SEQUENCE [LARGE SCALE GENOMIC DNA]</scope>
    <source>
        <strain evidence="2 3">GN2-R2</strain>
    </source>
</reference>
<gene>
    <name evidence="2" type="ORF">HH212_12030</name>
</gene>
<dbReference type="AlphaFoldDB" id="A0A7Z2ZSM6"/>
<evidence type="ECO:0000313" key="3">
    <source>
        <dbReference type="Proteomes" id="UP000502415"/>
    </source>
</evidence>
<protein>
    <submittedName>
        <fullName evidence="2">Helix-turn-helix domain-containing protein</fullName>
    </submittedName>
</protein>
<accession>A0A7Z2ZSM6</accession>
<feature type="domain" description="Helix-turn-helix" evidence="1">
    <location>
        <begin position="5"/>
        <end position="54"/>
    </location>
</feature>
<dbReference type="RefSeq" id="WP_170202690.1">
    <property type="nucleotide sequence ID" value="NZ_CP051685.1"/>
</dbReference>